<dbReference type="OrthoDB" id="10550535at2759"/>
<organism evidence="1 2">
    <name type="scientific">Panicum miliaceum</name>
    <name type="common">Proso millet</name>
    <name type="synonym">Broomcorn millet</name>
    <dbReference type="NCBI Taxonomy" id="4540"/>
    <lineage>
        <taxon>Eukaryota</taxon>
        <taxon>Viridiplantae</taxon>
        <taxon>Streptophyta</taxon>
        <taxon>Embryophyta</taxon>
        <taxon>Tracheophyta</taxon>
        <taxon>Spermatophyta</taxon>
        <taxon>Magnoliopsida</taxon>
        <taxon>Liliopsida</taxon>
        <taxon>Poales</taxon>
        <taxon>Poaceae</taxon>
        <taxon>PACMAD clade</taxon>
        <taxon>Panicoideae</taxon>
        <taxon>Panicodae</taxon>
        <taxon>Paniceae</taxon>
        <taxon>Panicinae</taxon>
        <taxon>Panicum</taxon>
        <taxon>Panicum sect. Panicum</taxon>
    </lineage>
</organism>
<sequence length="114" mass="12337">MMCVATAKMSVAIGVATRSAAGDKWDPLEVIEVVGRLLPAETTWMKLRWLCQKSGVVFLTAGCGDQTGVVHALSLDRQEAERVASHHGGDGDLHGYEMDRTSYLCSLAMDEDNP</sequence>
<name>A0A3L6S6Q6_PANMI</name>
<proteinExistence type="predicted"/>
<protein>
    <submittedName>
        <fullName evidence="1">Uncharacterized protein</fullName>
    </submittedName>
</protein>
<keyword evidence="2" id="KW-1185">Reference proteome</keyword>
<dbReference type="PANTHER" id="PTHR36140:SF10">
    <property type="entry name" value="F-BOX DOMAIN-CONTAINING PROTEIN"/>
    <property type="match status" value="1"/>
</dbReference>
<reference evidence="2" key="1">
    <citation type="journal article" date="2019" name="Nat. Commun.">
        <title>The genome of broomcorn millet.</title>
        <authorList>
            <person name="Zou C."/>
            <person name="Miki D."/>
            <person name="Li D."/>
            <person name="Tang Q."/>
            <person name="Xiao L."/>
            <person name="Rajput S."/>
            <person name="Deng P."/>
            <person name="Jia W."/>
            <person name="Huang R."/>
            <person name="Zhang M."/>
            <person name="Sun Y."/>
            <person name="Hu J."/>
            <person name="Fu X."/>
            <person name="Schnable P.S."/>
            <person name="Li F."/>
            <person name="Zhang H."/>
            <person name="Feng B."/>
            <person name="Zhu X."/>
            <person name="Liu R."/>
            <person name="Schnable J.C."/>
            <person name="Zhu J.-K."/>
            <person name="Zhang H."/>
        </authorList>
    </citation>
    <scope>NUCLEOTIDE SEQUENCE [LARGE SCALE GENOMIC DNA]</scope>
</reference>
<gene>
    <name evidence="1" type="ORF">C2845_PM02G18370</name>
</gene>
<dbReference type="Proteomes" id="UP000275267">
    <property type="component" value="Unassembled WGS sequence"/>
</dbReference>
<accession>A0A3L6S6Q6</accession>
<comment type="caution">
    <text evidence="1">The sequence shown here is derived from an EMBL/GenBank/DDBJ whole genome shotgun (WGS) entry which is preliminary data.</text>
</comment>
<dbReference type="AlphaFoldDB" id="A0A3L6S6Q6"/>
<dbReference type="EMBL" id="PQIB02000005">
    <property type="protein sequence ID" value="RLN15726.1"/>
    <property type="molecule type" value="Genomic_DNA"/>
</dbReference>
<evidence type="ECO:0000313" key="1">
    <source>
        <dbReference type="EMBL" id="RLN15726.1"/>
    </source>
</evidence>
<evidence type="ECO:0000313" key="2">
    <source>
        <dbReference type="Proteomes" id="UP000275267"/>
    </source>
</evidence>
<dbReference type="PANTHER" id="PTHR36140">
    <property type="entry name" value="F-BOX DOMAIN-CONTAINING PROTEIN-RELATED"/>
    <property type="match status" value="1"/>
</dbReference>